<sequence length="361" mass="41818">MGNLLSSCFEKKKERRIEVYDPHPLNDNVACGFSDLPTEIVLEIAEYLNPMSKLCLALTYKSLQRSPRFRLQTGEMAAPTLNGIFDLERWLLMRRLEDSRWRCCPRCLKLHPVHDFSETDLAIKAEERNCKFGPMAGTVFVCPCKQITFRDKLRLIDQLKQNSNPPAQLQNGQSSSCWHQCTTMSQNHYHRFPQVQLTINPVLENGDNLVLEVDYHLMGLYFPQDLAFMGLLLCPHRAIDCHLRDLVDIDRGAHWSEGIVNPEDPKWITCKWCHTTMTDAFVCTNQHNDYNDPHHLCITIRARRPLGRAGSCADEVWYHQTDLAKHRLFFNSVNGARARDRALYLERRPDRSWVRPGGTRV</sequence>
<dbReference type="AlphaFoldDB" id="A0A0F4YQY4"/>
<gene>
    <name evidence="2" type="ORF">T310_5298</name>
</gene>
<dbReference type="InterPro" id="IPR001810">
    <property type="entry name" value="F-box_dom"/>
</dbReference>
<keyword evidence="3" id="KW-1185">Reference proteome</keyword>
<evidence type="ECO:0000259" key="1">
    <source>
        <dbReference type="Pfam" id="PF00646"/>
    </source>
</evidence>
<dbReference type="OrthoDB" id="4221801at2759"/>
<name>A0A0F4YQY4_RASE3</name>
<feature type="domain" description="F-box" evidence="1">
    <location>
        <begin position="33"/>
        <end position="64"/>
    </location>
</feature>
<reference evidence="2 3" key="1">
    <citation type="submission" date="2015-04" db="EMBL/GenBank/DDBJ databases">
        <authorList>
            <person name="Heijne W.H."/>
            <person name="Fedorova N.D."/>
            <person name="Nierman W.C."/>
            <person name="Vollebregt A.W."/>
            <person name="Zhao Z."/>
            <person name="Wu L."/>
            <person name="Kumar M."/>
            <person name="Stam H."/>
            <person name="van den Berg M.A."/>
            <person name="Pel H.J."/>
        </authorList>
    </citation>
    <scope>NUCLEOTIDE SEQUENCE [LARGE SCALE GENOMIC DNA]</scope>
    <source>
        <strain evidence="2 3">CBS 393.64</strain>
    </source>
</reference>
<protein>
    <recommendedName>
        <fullName evidence="1">F-box domain-containing protein</fullName>
    </recommendedName>
</protein>
<dbReference type="Proteomes" id="UP000053958">
    <property type="component" value="Unassembled WGS sequence"/>
</dbReference>
<dbReference type="EMBL" id="LASV01000241">
    <property type="protein sequence ID" value="KKA20682.1"/>
    <property type="molecule type" value="Genomic_DNA"/>
</dbReference>
<dbReference type="GeneID" id="25317643"/>
<dbReference type="RefSeq" id="XP_013327294.1">
    <property type="nucleotide sequence ID" value="XM_013471840.1"/>
</dbReference>
<organism evidence="2 3">
    <name type="scientific">Rasamsonia emersonii (strain ATCC 16479 / CBS 393.64 / IMI 116815)</name>
    <dbReference type="NCBI Taxonomy" id="1408163"/>
    <lineage>
        <taxon>Eukaryota</taxon>
        <taxon>Fungi</taxon>
        <taxon>Dikarya</taxon>
        <taxon>Ascomycota</taxon>
        <taxon>Pezizomycotina</taxon>
        <taxon>Eurotiomycetes</taxon>
        <taxon>Eurotiomycetidae</taxon>
        <taxon>Eurotiales</taxon>
        <taxon>Trichocomaceae</taxon>
        <taxon>Rasamsonia</taxon>
    </lineage>
</organism>
<evidence type="ECO:0000313" key="3">
    <source>
        <dbReference type="Proteomes" id="UP000053958"/>
    </source>
</evidence>
<comment type="caution">
    <text evidence="2">The sequence shown here is derived from an EMBL/GenBank/DDBJ whole genome shotgun (WGS) entry which is preliminary data.</text>
</comment>
<proteinExistence type="predicted"/>
<accession>A0A0F4YQY4</accession>
<evidence type="ECO:0000313" key="2">
    <source>
        <dbReference type="EMBL" id="KKA20682.1"/>
    </source>
</evidence>
<dbReference type="Pfam" id="PF00646">
    <property type="entry name" value="F-box"/>
    <property type="match status" value="1"/>
</dbReference>